<evidence type="ECO:0000259" key="2">
    <source>
        <dbReference type="Pfam" id="PF00144"/>
    </source>
</evidence>
<gene>
    <name evidence="3" type="ORF">ACFPFM_08805</name>
</gene>
<keyword evidence="3" id="KW-0378">Hydrolase</keyword>
<feature type="region of interest" description="Disordered" evidence="1">
    <location>
        <begin position="174"/>
        <end position="230"/>
    </location>
</feature>
<dbReference type="Proteomes" id="UP001595833">
    <property type="component" value="Unassembled WGS sequence"/>
</dbReference>
<evidence type="ECO:0000313" key="4">
    <source>
        <dbReference type="Proteomes" id="UP001595833"/>
    </source>
</evidence>
<dbReference type="GO" id="GO:0016787">
    <property type="term" value="F:hydrolase activity"/>
    <property type="evidence" value="ECO:0007669"/>
    <property type="project" value="UniProtKB-KW"/>
</dbReference>
<dbReference type="SUPFAM" id="SSF56601">
    <property type="entry name" value="beta-lactamase/transpeptidase-like"/>
    <property type="match status" value="1"/>
</dbReference>
<comment type="caution">
    <text evidence="3">The sequence shown here is derived from an EMBL/GenBank/DDBJ whole genome shotgun (WGS) entry which is preliminary data.</text>
</comment>
<evidence type="ECO:0000256" key="1">
    <source>
        <dbReference type="SAM" id="MobiDB-lite"/>
    </source>
</evidence>
<dbReference type="InterPro" id="IPR052907">
    <property type="entry name" value="Beta-lactamase/esterase"/>
</dbReference>
<feature type="compositionally biased region" description="Pro residues" evidence="1">
    <location>
        <begin position="182"/>
        <end position="191"/>
    </location>
</feature>
<dbReference type="PANTHER" id="PTHR43319:SF3">
    <property type="entry name" value="BETA-LACTAMASE-RELATED DOMAIN-CONTAINING PROTEIN"/>
    <property type="match status" value="1"/>
</dbReference>
<sequence>MICDPAFKHVVEAFRDGVVRGGAALAVVAGGRPVVDVWHGTRDEAGRLPWERDTAVNVFSVSKAVLATAAHLAAQQGRLDLDAPVAKYWPEFRTDTTVADLLAHRSGLAAIRRRLPTGSLYDWTAMTDALATEEPWWPPGTRHGYHAVTFGWLVGEVLRRATGREPRDLTAELGLSLGWPTPGEPGWPTPGEPGWRGPGEPGWSGPSEPERRGSGEPGRQGPGEPAFVLPPEGTGAERLPAPITLCAFANPPDLVAPGVVNTAAWRSAQIPAANGHATARALAGLFGRIGDLLTPTTLAEATAPRSEGHDEVLDGPTRFSLGYMLPNELRPYAPNPRAFGHTGAGGALAFADPDLDIAVAYTPSRVLLTPTGPDPRWTPITDALYA</sequence>
<accession>A0ABV9XUV3</accession>
<dbReference type="RefSeq" id="WP_344036730.1">
    <property type="nucleotide sequence ID" value="NZ_BAAAKE010000005.1"/>
</dbReference>
<protein>
    <submittedName>
        <fullName evidence="3">Serine hydrolase domain-containing protein</fullName>
    </submittedName>
</protein>
<organism evidence="3 4">
    <name type="scientific">Saccharothrix xinjiangensis</name>
    <dbReference type="NCBI Taxonomy" id="204798"/>
    <lineage>
        <taxon>Bacteria</taxon>
        <taxon>Bacillati</taxon>
        <taxon>Actinomycetota</taxon>
        <taxon>Actinomycetes</taxon>
        <taxon>Pseudonocardiales</taxon>
        <taxon>Pseudonocardiaceae</taxon>
        <taxon>Saccharothrix</taxon>
    </lineage>
</organism>
<dbReference type="InterPro" id="IPR012338">
    <property type="entry name" value="Beta-lactam/transpept-like"/>
</dbReference>
<name>A0ABV9XUV3_9PSEU</name>
<keyword evidence="4" id="KW-1185">Reference proteome</keyword>
<dbReference type="InterPro" id="IPR001466">
    <property type="entry name" value="Beta-lactam-related"/>
</dbReference>
<proteinExistence type="predicted"/>
<dbReference type="Pfam" id="PF00144">
    <property type="entry name" value="Beta-lactamase"/>
    <property type="match status" value="1"/>
</dbReference>
<dbReference type="Gene3D" id="3.40.710.10">
    <property type="entry name" value="DD-peptidase/beta-lactamase superfamily"/>
    <property type="match status" value="2"/>
</dbReference>
<reference evidence="4" key="1">
    <citation type="journal article" date="2019" name="Int. J. Syst. Evol. Microbiol.">
        <title>The Global Catalogue of Microorganisms (GCM) 10K type strain sequencing project: providing services to taxonomists for standard genome sequencing and annotation.</title>
        <authorList>
            <consortium name="The Broad Institute Genomics Platform"/>
            <consortium name="The Broad Institute Genome Sequencing Center for Infectious Disease"/>
            <person name="Wu L."/>
            <person name="Ma J."/>
        </authorList>
    </citation>
    <scope>NUCLEOTIDE SEQUENCE [LARGE SCALE GENOMIC DNA]</scope>
    <source>
        <strain evidence="4">KCTC 12848</strain>
    </source>
</reference>
<feature type="domain" description="Beta-lactamase-related" evidence="2">
    <location>
        <begin position="10"/>
        <end position="364"/>
    </location>
</feature>
<dbReference type="PANTHER" id="PTHR43319">
    <property type="entry name" value="BETA-LACTAMASE-RELATED"/>
    <property type="match status" value="1"/>
</dbReference>
<evidence type="ECO:0000313" key="3">
    <source>
        <dbReference type="EMBL" id="MFC5053856.1"/>
    </source>
</evidence>
<dbReference type="EMBL" id="JBHSJB010000007">
    <property type="protein sequence ID" value="MFC5053856.1"/>
    <property type="molecule type" value="Genomic_DNA"/>
</dbReference>